<evidence type="ECO:0000313" key="2">
    <source>
        <dbReference type="EMBL" id="MBK0381800.1"/>
    </source>
</evidence>
<evidence type="ECO:0000259" key="1">
    <source>
        <dbReference type="Pfam" id="PF00535"/>
    </source>
</evidence>
<organism evidence="2 3">
    <name type="scientific">Pedobacter segetis</name>
    <dbReference type="NCBI Taxonomy" id="2793069"/>
    <lineage>
        <taxon>Bacteria</taxon>
        <taxon>Pseudomonadati</taxon>
        <taxon>Bacteroidota</taxon>
        <taxon>Sphingobacteriia</taxon>
        <taxon>Sphingobacteriales</taxon>
        <taxon>Sphingobacteriaceae</taxon>
        <taxon>Pedobacter</taxon>
    </lineage>
</organism>
<dbReference type="EMBL" id="JAEHFY010000003">
    <property type="protein sequence ID" value="MBK0381800.1"/>
    <property type="molecule type" value="Genomic_DNA"/>
</dbReference>
<dbReference type="InterPro" id="IPR029044">
    <property type="entry name" value="Nucleotide-diphossugar_trans"/>
</dbReference>
<dbReference type="PANTHER" id="PTHR43685">
    <property type="entry name" value="GLYCOSYLTRANSFERASE"/>
    <property type="match status" value="1"/>
</dbReference>
<keyword evidence="3" id="KW-1185">Reference proteome</keyword>
<dbReference type="Pfam" id="PF00535">
    <property type="entry name" value="Glycos_transf_2"/>
    <property type="match status" value="1"/>
</dbReference>
<dbReference type="PANTHER" id="PTHR43685:SF2">
    <property type="entry name" value="GLYCOSYLTRANSFERASE 2-LIKE DOMAIN-CONTAINING PROTEIN"/>
    <property type="match status" value="1"/>
</dbReference>
<accession>A0ABS1BG09</accession>
<dbReference type="InterPro" id="IPR001173">
    <property type="entry name" value="Glyco_trans_2-like"/>
</dbReference>
<dbReference type="CDD" id="cd00761">
    <property type="entry name" value="Glyco_tranf_GTA_type"/>
    <property type="match status" value="1"/>
</dbReference>
<proteinExistence type="predicted"/>
<name>A0ABS1BG09_9SPHI</name>
<evidence type="ECO:0000313" key="3">
    <source>
        <dbReference type="Proteomes" id="UP000660024"/>
    </source>
</evidence>
<dbReference type="InterPro" id="IPR050834">
    <property type="entry name" value="Glycosyltransf_2"/>
</dbReference>
<dbReference type="Proteomes" id="UP000660024">
    <property type="component" value="Unassembled WGS sequence"/>
</dbReference>
<dbReference type="RefSeq" id="WP_200584586.1">
    <property type="nucleotide sequence ID" value="NZ_JAEHFY010000003.1"/>
</dbReference>
<protein>
    <submittedName>
        <fullName evidence="2">Glycosyltransferase family 2 protein</fullName>
    </submittedName>
</protein>
<comment type="caution">
    <text evidence="2">The sequence shown here is derived from an EMBL/GenBank/DDBJ whole genome shotgun (WGS) entry which is preliminary data.</text>
</comment>
<dbReference type="Gene3D" id="3.90.550.10">
    <property type="entry name" value="Spore Coat Polysaccharide Biosynthesis Protein SpsA, Chain A"/>
    <property type="match status" value="1"/>
</dbReference>
<gene>
    <name evidence="2" type="ORF">I5M32_02405</name>
</gene>
<sequence>MLIDNKQPLVSVIIPTFNRGYVLHKTIESVLNQTYKNIEIIVVDDGSTDNTKKVVSTFGNKLFYIQKSHSGQGDTRNLGLQYAKGEIIAPLDSDDTLNEDFLEKSVDYMLDHNLDMFFSNFIHCFSKKNLKNELSYLSKNKKISNNEFYLFDYQEFRTVLFKESPSPSSSSIIQKKCIPFGWNPKVNIGDDMFLLFEMMFKNADCRVGFTNQVLWRKNVDNSNICDNRKGAEFRKLHIQDLQLLLHTFESYMNDFERKTLNLKILQNKMLVAYYLFFEKNNSKELKKLCKEIFANPSLLFVALKEGVTKVIRRRIL</sequence>
<dbReference type="SUPFAM" id="SSF53448">
    <property type="entry name" value="Nucleotide-diphospho-sugar transferases"/>
    <property type="match status" value="1"/>
</dbReference>
<reference evidence="2 3" key="1">
    <citation type="submission" date="2020-12" db="EMBL/GenBank/DDBJ databases">
        <title>Bacterial novel species Pedobacter sp. SD-b isolated from soil.</title>
        <authorList>
            <person name="Jung H.-Y."/>
        </authorList>
    </citation>
    <scope>NUCLEOTIDE SEQUENCE [LARGE SCALE GENOMIC DNA]</scope>
    <source>
        <strain evidence="2 3">SD-b</strain>
    </source>
</reference>
<feature type="domain" description="Glycosyltransferase 2-like" evidence="1">
    <location>
        <begin position="11"/>
        <end position="142"/>
    </location>
</feature>